<dbReference type="GO" id="GO:0004703">
    <property type="term" value="F:G protein-coupled receptor kinase activity"/>
    <property type="evidence" value="ECO:0007669"/>
    <property type="project" value="InterPro"/>
</dbReference>
<feature type="region of interest" description="Disordered" evidence="7">
    <location>
        <begin position="1"/>
        <end position="77"/>
    </location>
</feature>
<evidence type="ECO:0000256" key="7">
    <source>
        <dbReference type="SAM" id="MobiDB-lite"/>
    </source>
</evidence>
<evidence type="ECO:0000256" key="2">
    <source>
        <dbReference type="ARBA" id="ARBA00022679"/>
    </source>
</evidence>
<dbReference type="InterPro" id="IPR000239">
    <property type="entry name" value="GPCR_kinase"/>
</dbReference>
<evidence type="ECO:0000256" key="3">
    <source>
        <dbReference type="ARBA" id="ARBA00022741"/>
    </source>
</evidence>
<gene>
    <name evidence="9" type="primary">GRK4</name>
</gene>
<dbReference type="OrthoDB" id="354826at2759"/>
<name>A0A6J3REY0_TURTR</name>
<dbReference type="GO" id="GO:0009966">
    <property type="term" value="P:regulation of signal transduction"/>
    <property type="evidence" value="ECO:0007669"/>
    <property type="project" value="TreeGrafter"/>
</dbReference>
<dbReference type="GO" id="GO:0007165">
    <property type="term" value="P:signal transduction"/>
    <property type="evidence" value="ECO:0007669"/>
    <property type="project" value="InterPro"/>
</dbReference>
<keyword evidence="2 6" id="KW-0808">Transferase</keyword>
<evidence type="ECO:0000256" key="5">
    <source>
        <dbReference type="ARBA" id="ARBA00022840"/>
    </source>
</evidence>
<keyword evidence="5 6" id="KW-0067">ATP-binding</keyword>
<protein>
    <recommendedName>
        <fullName evidence="6">G protein-coupled receptor kinase</fullName>
        <ecNumber evidence="6">2.7.11.-</ecNumber>
    </recommendedName>
</protein>
<keyword evidence="3 6" id="KW-0547">Nucleotide-binding</keyword>
<reference evidence="9" key="1">
    <citation type="submission" date="2025-08" db="UniProtKB">
        <authorList>
            <consortium name="RefSeq"/>
        </authorList>
    </citation>
    <scope>IDENTIFICATION</scope>
    <source>
        <tissue evidence="9">Spleen</tissue>
    </source>
</reference>
<proteinExistence type="inferred from homology"/>
<keyword evidence="8" id="KW-1185">Reference proteome</keyword>
<dbReference type="PANTHER" id="PTHR24355">
    <property type="entry name" value="G PROTEIN-COUPLED RECEPTOR KINASE/RIBOSOMAL PROTEIN S6 KINASE"/>
    <property type="match status" value="1"/>
</dbReference>
<dbReference type="AlphaFoldDB" id="A0A6J3REY0"/>
<dbReference type="Gene3D" id="3.30.200.20">
    <property type="entry name" value="Phosphorylase Kinase, domain 1"/>
    <property type="match status" value="1"/>
</dbReference>
<evidence type="ECO:0000256" key="6">
    <source>
        <dbReference type="RuleBase" id="RU000308"/>
    </source>
</evidence>
<dbReference type="GO" id="GO:0005524">
    <property type="term" value="F:ATP binding"/>
    <property type="evidence" value="ECO:0007669"/>
    <property type="project" value="UniProtKB-KW"/>
</dbReference>
<organism evidence="8 9">
    <name type="scientific">Tursiops truncatus</name>
    <name type="common">Atlantic bottle-nosed dolphin</name>
    <name type="synonym">Delphinus truncatus</name>
    <dbReference type="NCBI Taxonomy" id="9739"/>
    <lineage>
        <taxon>Eukaryota</taxon>
        <taxon>Metazoa</taxon>
        <taxon>Chordata</taxon>
        <taxon>Craniata</taxon>
        <taxon>Vertebrata</taxon>
        <taxon>Euteleostomi</taxon>
        <taxon>Mammalia</taxon>
        <taxon>Eutheria</taxon>
        <taxon>Laurasiatheria</taxon>
        <taxon>Artiodactyla</taxon>
        <taxon>Whippomorpha</taxon>
        <taxon>Cetacea</taxon>
        <taxon>Odontoceti</taxon>
        <taxon>Delphinidae</taxon>
        <taxon>Tursiops</taxon>
    </lineage>
</organism>
<dbReference type="InParanoid" id="A0A6J3REY0"/>
<dbReference type="RefSeq" id="XP_033713326.1">
    <property type="nucleotide sequence ID" value="XM_033857435.1"/>
</dbReference>
<evidence type="ECO:0000313" key="9">
    <source>
        <dbReference type="RefSeq" id="XP_033713326.1"/>
    </source>
</evidence>
<dbReference type="GO" id="GO:0005737">
    <property type="term" value="C:cytoplasm"/>
    <property type="evidence" value="ECO:0007669"/>
    <property type="project" value="TreeGrafter"/>
</dbReference>
<keyword evidence="1 6" id="KW-0723">Serine/threonine-protein kinase</keyword>
<keyword evidence="4 6" id="KW-0418">Kinase</keyword>
<keyword evidence="9" id="KW-0675">Receptor</keyword>
<feature type="compositionally biased region" description="Basic and acidic residues" evidence="7">
    <location>
        <begin position="13"/>
        <end position="46"/>
    </location>
</feature>
<dbReference type="Gene3D" id="1.10.510.10">
    <property type="entry name" value="Transferase(Phosphotransferase) domain 1"/>
    <property type="match status" value="2"/>
</dbReference>
<dbReference type="Proteomes" id="UP000245320">
    <property type="component" value="Chromosome 5"/>
</dbReference>
<sequence length="287" mass="32387">MVQGQSPFRKFREKVDRAEVERRVKEEAERYSEKSSPRRFESRARSGEGLQQSPGAEAGTRCAPGSLSRPPVAREGGREPLEVCGEVRGFRRAKGRVGVQGGRWLVVCRQDARSSQQARSRACLSGSEEAGERPRGWLLTKDPKQRLGCRGEGVAEVKGHPVFRDVNFKRLEAHVSDPPFRPDPQVVYCRDVLDIEQFSTVKGIRLDSTDCTFHSQFITGCVSIPWQSKMTESECSKDINERGNVALDPEEKTYQPAPRQKRGFFHRLFTRGVKLSLFSFLFSVPLT</sequence>
<dbReference type="PANTHER" id="PTHR24355:SF14">
    <property type="entry name" value="G PROTEIN-COUPLED RECEPTOR KINASE 4"/>
    <property type="match status" value="1"/>
</dbReference>
<dbReference type="SUPFAM" id="SSF56112">
    <property type="entry name" value="Protein kinase-like (PK-like)"/>
    <property type="match status" value="1"/>
</dbReference>
<evidence type="ECO:0000313" key="8">
    <source>
        <dbReference type="Proteomes" id="UP000245320"/>
    </source>
</evidence>
<evidence type="ECO:0000256" key="4">
    <source>
        <dbReference type="ARBA" id="ARBA00022777"/>
    </source>
</evidence>
<comment type="similarity">
    <text evidence="6">Belongs to the protein kinase superfamily. AGC Ser/Thr protein kinase family. GPRK subfamily.</text>
</comment>
<evidence type="ECO:0000256" key="1">
    <source>
        <dbReference type="ARBA" id="ARBA00022527"/>
    </source>
</evidence>
<dbReference type="CTD" id="2868"/>
<dbReference type="InterPro" id="IPR011009">
    <property type="entry name" value="Kinase-like_dom_sf"/>
</dbReference>
<dbReference type="EC" id="2.7.11.-" evidence="6"/>
<dbReference type="PRINTS" id="PR00717">
    <property type="entry name" value="GPCRKINASE"/>
</dbReference>
<accession>A0A6J3REY0</accession>